<evidence type="ECO:0000256" key="5">
    <source>
        <dbReference type="ARBA" id="ARBA00022547"/>
    </source>
</evidence>
<evidence type="ECO:0000256" key="1">
    <source>
        <dbReference type="ARBA" id="ARBA00004304"/>
    </source>
</evidence>
<evidence type="ECO:0000256" key="2">
    <source>
        <dbReference type="ARBA" id="ARBA00008892"/>
    </source>
</evidence>
<evidence type="ECO:0000256" key="8">
    <source>
        <dbReference type="ARBA" id="ARBA00022989"/>
    </source>
</evidence>
<evidence type="ECO:0000313" key="14">
    <source>
        <dbReference type="EMBL" id="ALO70404.1"/>
    </source>
</evidence>
<comment type="subcellular location">
    <subcellularLocation>
        <location evidence="1 12">Mitochondrion membrane</location>
        <topology evidence="1 12">Single-pass membrane protein</topology>
    </subcellularLocation>
</comment>
<protein>
    <recommendedName>
        <fullName evidence="12">ATP synthase complex subunit 8</fullName>
    </recommendedName>
</protein>
<evidence type="ECO:0000256" key="10">
    <source>
        <dbReference type="ARBA" id="ARBA00023128"/>
    </source>
</evidence>
<organism evidence="14">
    <name type="scientific">Bolitobius castaneus</name>
    <dbReference type="NCBI Taxonomy" id="877873"/>
    <lineage>
        <taxon>Eukaryota</taxon>
        <taxon>Metazoa</taxon>
        <taxon>Ecdysozoa</taxon>
        <taxon>Arthropoda</taxon>
        <taxon>Hexapoda</taxon>
        <taxon>Insecta</taxon>
        <taxon>Pterygota</taxon>
        <taxon>Neoptera</taxon>
        <taxon>Endopterygota</taxon>
        <taxon>Coleoptera</taxon>
        <taxon>Polyphaga</taxon>
        <taxon>Staphyliniformia</taxon>
        <taxon>Staphylinidae</taxon>
        <taxon>Tachyporinae group</taxon>
        <taxon>Tachyporinae</taxon>
        <taxon>Bolitobius</taxon>
    </lineage>
</organism>
<name>A0A0S2M6U3_9COLE</name>
<keyword evidence="9 12" id="KW-0406">Ion transport</keyword>
<evidence type="ECO:0000256" key="12">
    <source>
        <dbReference type="RuleBase" id="RU003661"/>
    </source>
</evidence>
<evidence type="ECO:0000256" key="7">
    <source>
        <dbReference type="ARBA" id="ARBA00022781"/>
    </source>
</evidence>
<proteinExistence type="inferred from homology"/>
<dbReference type="Pfam" id="PF00895">
    <property type="entry name" value="ATP-synt_8"/>
    <property type="match status" value="1"/>
</dbReference>
<dbReference type="GO" id="GO:0031966">
    <property type="term" value="C:mitochondrial membrane"/>
    <property type="evidence" value="ECO:0007669"/>
    <property type="project" value="UniProtKB-SubCell"/>
</dbReference>
<evidence type="ECO:0000256" key="9">
    <source>
        <dbReference type="ARBA" id="ARBA00023065"/>
    </source>
</evidence>
<dbReference type="InterPro" id="IPR001421">
    <property type="entry name" value="ATP8_metazoa"/>
</dbReference>
<sequence>MPQMAPMSWLTLFIYFVMIFIFFNLINYFSFSYKPKTFSFMASKINKINWKW</sequence>
<keyword evidence="11 13" id="KW-0472">Membrane</keyword>
<keyword evidence="7 12" id="KW-0375">Hydrogen ion transport</keyword>
<reference evidence="14" key="1">
    <citation type="submission" date="2015-09" db="EMBL/GenBank/DDBJ databases">
        <title>Staphyliniformia phylogenetics from de novo mitogenomic assemblies.</title>
        <authorList>
            <person name="Favreau E.A."/>
            <person name="Linard B."/>
            <person name="Vogler A.P."/>
        </authorList>
    </citation>
    <scope>NUCLEOTIDE SEQUENCE</scope>
</reference>
<evidence type="ECO:0000256" key="4">
    <source>
        <dbReference type="ARBA" id="ARBA00022448"/>
    </source>
</evidence>
<evidence type="ECO:0000256" key="11">
    <source>
        <dbReference type="ARBA" id="ARBA00023136"/>
    </source>
</evidence>
<dbReference type="AlphaFoldDB" id="A0A0S2M6U3"/>
<evidence type="ECO:0000256" key="6">
    <source>
        <dbReference type="ARBA" id="ARBA00022692"/>
    </source>
</evidence>
<feature type="transmembrane region" description="Helical" evidence="13">
    <location>
        <begin position="12"/>
        <end position="31"/>
    </location>
</feature>
<evidence type="ECO:0000256" key="3">
    <source>
        <dbReference type="ARBA" id="ARBA00011291"/>
    </source>
</evidence>
<gene>
    <name evidence="14" type="primary">atp8</name>
</gene>
<keyword evidence="6 12" id="KW-0812">Transmembrane</keyword>
<keyword evidence="5 12" id="KW-0138">CF(0)</keyword>
<dbReference type="GO" id="GO:0045259">
    <property type="term" value="C:proton-transporting ATP synthase complex"/>
    <property type="evidence" value="ECO:0007669"/>
    <property type="project" value="UniProtKB-KW"/>
</dbReference>
<comment type="similarity">
    <text evidence="2 12">Belongs to the ATPase protein 8 family.</text>
</comment>
<accession>A0A0S2M6U3</accession>
<keyword evidence="4 12" id="KW-0813">Transport</keyword>
<comment type="subunit">
    <text evidence="3">F-type ATPases have 2 components, CF(1) - the catalytic core - and CF(0) - the membrane proton channel.</text>
</comment>
<dbReference type="EMBL" id="KT780633">
    <property type="protein sequence ID" value="ALO70404.1"/>
    <property type="molecule type" value="Genomic_DNA"/>
</dbReference>
<keyword evidence="8 13" id="KW-1133">Transmembrane helix</keyword>
<dbReference type="GO" id="GO:0015078">
    <property type="term" value="F:proton transmembrane transporter activity"/>
    <property type="evidence" value="ECO:0007669"/>
    <property type="project" value="InterPro"/>
</dbReference>
<dbReference type="GO" id="GO:0015986">
    <property type="term" value="P:proton motive force-driven ATP synthesis"/>
    <property type="evidence" value="ECO:0007669"/>
    <property type="project" value="InterPro"/>
</dbReference>
<keyword evidence="10 12" id="KW-0496">Mitochondrion</keyword>
<geneLocation type="mitochondrion" evidence="14"/>
<evidence type="ECO:0000256" key="13">
    <source>
        <dbReference type="SAM" id="Phobius"/>
    </source>
</evidence>